<dbReference type="EMBL" id="CM037014">
    <property type="protein sequence ID" value="KAH7687069.1"/>
    <property type="molecule type" value="Genomic_DNA"/>
</dbReference>
<dbReference type="EC" id="3.1.1.29" evidence="1"/>
<proteinExistence type="predicted"/>
<keyword evidence="2" id="KW-1185">Reference proteome</keyword>
<organism evidence="1 2">
    <name type="scientific">Dioscorea alata</name>
    <name type="common">Purple yam</name>
    <dbReference type="NCBI Taxonomy" id="55571"/>
    <lineage>
        <taxon>Eukaryota</taxon>
        <taxon>Viridiplantae</taxon>
        <taxon>Streptophyta</taxon>
        <taxon>Embryophyta</taxon>
        <taxon>Tracheophyta</taxon>
        <taxon>Spermatophyta</taxon>
        <taxon>Magnoliopsida</taxon>
        <taxon>Liliopsida</taxon>
        <taxon>Dioscoreales</taxon>
        <taxon>Dioscoreaceae</taxon>
        <taxon>Dioscorea</taxon>
    </lineage>
</organism>
<reference evidence="2" key="1">
    <citation type="journal article" date="2022" name="Nat. Commun.">
        <title>Chromosome evolution and the genetic basis of agronomically important traits in greater yam.</title>
        <authorList>
            <person name="Bredeson J.V."/>
            <person name="Lyons J.B."/>
            <person name="Oniyinde I.O."/>
            <person name="Okereke N.R."/>
            <person name="Kolade O."/>
            <person name="Nnabue I."/>
            <person name="Nwadili C.O."/>
            <person name="Hribova E."/>
            <person name="Parker M."/>
            <person name="Nwogha J."/>
            <person name="Shu S."/>
            <person name="Carlson J."/>
            <person name="Kariba R."/>
            <person name="Muthemba S."/>
            <person name="Knop K."/>
            <person name="Barton G.J."/>
            <person name="Sherwood A.V."/>
            <person name="Lopez-Montes A."/>
            <person name="Asiedu R."/>
            <person name="Jamnadass R."/>
            <person name="Muchugi A."/>
            <person name="Goodstein D."/>
            <person name="Egesi C.N."/>
            <person name="Featherston J."/>
            <person name="Asfaw A."/>
            <person name="Simpson G.G."/>
            <person name="Dolezel J."/>
            <person name="Hendre P.S."/>
            <person name="Van Deynze A."/>
            <person name="Kumar P.L."/>
            <person name="Obidiegwu J.E."/>
            <person name="Bhattacharjee R."/>
            <person name="Rokhsar D.S."/>
        </authorList>
    </citation>
    <scope>NUCLEOTIDE SEQUENCE [LARGE SCALE GENOMIC DNA]</scope>
    <source>
        <strain evidence="2">cv. TDa95/00328</strain>
    </source>
</reference>
<gene>
    <name evidence="1" type="ORF">IHE45_04G145500</name>
</gene>
<keyword evidence="1" id="KW-0378">Hydrolase</keyword>
<comment type="caution">
    <text evidence="1">The sequence shown here is derived from an EMBL/GenBank/DDBJ whole genome shotgun (WGS) entry which is preliminary data.</text>
</comment>
<evidence type="ECO:0000313" key="2">
    <source>
        <dbReference type="Proteomes" id="UP000827976"/>
    </source>
</evidence>
<protein>
    <submittedName>
        <fullName evidence="1">Aminoacyl-tRNA hydrolase protein</fullName>
        <ecNumber evidence="1">3.1.1.29</ecNumber>
    </submittedName>
</protein>
<name>A0ACB7WG12_DIOAL</name>
<sequence length="219" mass="24452">MASIRSALLVRQFIRASPFVGLAQRSSIRLVQPQVGALRIRCAASNAGDGEKKVSARLALMQQLLQGAEERALSAGSEPTPKITLDHVTVSFARSGGPGGQNVNKVNTKVDMRFNVKNAHWLSERVRERIFQMEKNRINKDGEIVISSTKTRTQKGNIEDALEKLQAIIDAASYVPPPPSEEQKKRIQKLAAIEEQKRMQNKKALSQKKSIRRNRDSWD</sequence>
<dbReference type="Proteomes" id="UP000827976">
    <property type="component" value="Chromosome 4"/>
</dbReference>
<accession>A0ACB7WG12</accession>
<evidence type="ECO:0000313" key="1">
    <source>
        <dbReference type="EMBL" id="KAH7687069.1"/>
    </source>
</evidence>